<dbReference type="Proteomes" id="UP001229421">
    <property type="component" value="Unassembled WGS sequence"/>
</dbReference>
<keyword evidence="2" id="KW-1185">Reference proteome</keyword>
<gene>
    <name evidence="1" type="ORF">QVD17_30373</name>
</gene>
<accession>A0AAD8K1F1</accession>
<evidence type="ECO:0000313" key="1">
    <source>
        <dbReference type="EMBL" id="KAK1414624.1"/>
    </source>
</evidence>
<reference evidence="1" key="1">
    <citation type="journal article" date="2023" name="bioRxiv">
        <title>Improved chromosome-level genome assembly for marigold (Tagetes erecta).</title>
        <authorList>
            <person name="Jiang F."/>
            <person name="Yuan L."/>
            <person name="Wang S."/>
            <person name="Wang H."/>
            <person name="Xu D."/>
            <person name="Wang A."/>
            <person name="Fan W."/>
        </authorList>
    </citation>
    <scope>NUCLEOTIDE SEQUENCE</scope>
    <source>
        <strain evidence="1">WSJ</strain>
        <tissue evidence="1">Leaf</tissue>
    </source>
</reference>
<sequence>MFVSARPPIGTDSTAKTTGRANLDAIQARPRITSTFYEIKTAERKVLFDTERLSGRTWAVGQWHDLPSARVQSKHSLAPIALLSGWSRVHEELEADMPANRIVWEIWKRGVDSLGCTGPARRTKQEEIGTPRVCQRAWVSIQSKSSLLSLPLSDNEFTTLLPMGHSLL</sequence>
<dbReference type="EMBL" id="JAUHHV010000008">
    <property type="protein sequence ID" value="KAK1414624.1"/>
    <property type="molecule type" value="Genomic_DNA"/>
</dbReference>
<organism evidence="1 2">
    <name type="scientific">Tagetes erecta</name>
    <name type="common">African marigold</name>
    <dbReference type="NCBI Taxonomy" id="13708"/>
    <lineage>
        <taxon>Eukaryota</taxon>
        <taxon>Viridiplantae</taxon>
        <taxon>Streptophyta</taxon>
        <taxon>Embryophyta</taxon>
        <taxon>Tracheophyta</taxon>
        <taxon>Spermatophyta</taxon>
        <taxon>Magnoliopsida</taxon>
        <taxon>eudicotyledons</taxon>
        <taxon>Gunneridae</taxon>
        <taxon>Pentapetalae</taxon>
        <taxon>asterids</taxon>
        <taxon>campanulids</taxon>
        <taxon>Asterales</taxon>
        <taxon>Asteraceae</taxon>
        <taxon>Asteroideae</taxon>
        <taxon>Heliantheae alliance</taxon>
        <taxon>Tageteae</taxon>
        <taxon>Tagetes</taxon>
    </lineage>
</organism>
<protein>
    <submittedName>
        <fullName evidence="1">Uncharacterized protein</fullName>
    </submittedName>
</protein>
<proteinExistence type="predicted"/>
<dbReference type="AlphaFoldDB" id="A0AAD8K1F1"/>
<evidence type="ECO:0000313" key="2">
    <source>
        <dbReference type="Proteomes" id="UP001229421"/>
    </source>
</evidence>
<name>A0AAD8K1F1_TARER</name>
<comment type="caution">
    <text evidence="1">The sequence shown here is derived from an EMBL/GenBank/DDBJ whole genome shotgun (WGS) entry which is preliminary data.</text>
</comment>